<feature type="chain" id="PRO_5043897320" description="Protein shisa-5-like" evidence="7">
    <location>
        <begin position="21"/>
        <end position="204"/>
    </location>
</feature>
<keyword evidence="3 6" id="KW-1133">Transmembrane helix</keyword>
<evidence type="ECO:0000256" key="3">
    <source>
        <dbReference type="ARBA" id="ARBA00022989"/>
    </source>
</evidence>
<evidence type="ECO:0000313" key="9">
    <source>
        <dbReference type="Proteomes" id="UP001159428"/>
    </source>
</evidence>
<dbReference type="GO" id="GO:0016020">
    <property type="term" value="C:membrane"/>
    <property type="evidence" value="ECO:0007669"/>
    <property type="project" value="UniProtKB-SubCell"/>
</dbReference>
<feature type="region of interest" description="Disordered" evidence="5">
    <location>
        <begin position="151"/>
        <end position="204"/>
    </location>
</feature>
<dbReference type="EMBL" id="CALNXJ010000078">
    <property type="protein sequence ID" value="CAH3161020.1"/>
    <property type="molecule type" value="Genomic_DNA"/>
</dbReference>
<evidence type="ECO:0000256" key="2">
    <source>
        <dbReference type="ARBA" id="ARBA00022692"/>
    </source>
</evidence>
<evidence type="ECO:0000256" key="1">
    <source>
        <dbReference type="ARBA" id="ARBA00004370"/>
    </source>
</evidence>
<comment type="caution">
    <text evidence="8">The sequence shown here is derived from an EMBL/GenBank/DDBJ whole genome shotgun (WGS) entry which is preliminary data.</text>
</comment>
<evidence type="ECO:0000256" key="4">
    <source>
        <dbReference type="ARBA" id="ARBA00023136"/>
    </source>
</evidence>
<gene>
    <name evidence="8" type="ORF">PMEA_00032672</name>
</gene>
<feature type="transmembrane region" description="Helical" evidence="6">
    <location>
        <begin position="77"/>
        <end position="100"/>
    </location>
</feature>
<organism evidence="8 9">
    <name type="scientific">Pocillopora meandrina</name>
    <dbReference type="NCBI Taxonomy" id="46732"/>
    <lineage>
        <taxon>Eukaryota</taxon>
        <taxon>Metazoa</taxon>
        <taxon>Cnidaria</taxon>
        <taxon>Anthozoa</taxon>
        <taxon>Hexacorallia</taxon>
        <taxon>Scleractinia</taxon>
        <taxon>Astrocoeniina</taxon>
        <taxon>Pocilloporidae</taxon>
        <taxon>Pocillopora</taxon>
    </lineage>
</organism>
<evidence type="ECO:0000256" key="5">
    <source>
        <dbReference type="SAM" id="MobiDB-lite"/>
    </source>
</evidence>
<dbReference type="PANTHER" id="PTHR31395">
    <property type="entry name" value="SHISA"/>
    <property type="match status" value="1"/>
</dbReference>
<dbReference type="PANTHER" id="PTHR31395:SF23">
    <property type="entry name" value="GEO05642P1"/>
    <property type="match status" value="1"/>
</dbReference>
<accession>A0AAU9XXR6</accession>
<keyword evidence="2 6" id="KW-0812">Transmembrane</keyword>
<keyword evidence="7" id="KW-0732">Signal</keyword>
<evidence type="ECO:0000256" key="7">
    <source>
        <dbReference type="SAM" id="SignalP"/>
    </source>
</evidence>
<name>A0AAU9XXR6_9CNID</name>
<evidence type="ECO:0000256" key="6">
    <source>
        <dbReference type="SAM" id="Phobius"/>
    </source>
</evidence>
<dbReference type="InterPro" id="IPR026910">
    <property type="entry name" value="Shisa"/>
</dbReference>
<feature type="compositionally biased region" description="Low complexity" evidence="5">
    <location>
        <begin position="183"/>
        <end position="195"/>
    </location>
</feature>
<comment type="subcellular location">
    <subcellularLocation>
        <location evidence="1">Membrane</location>
    </subcellularLocation>
</comment>
<keyword evidence="9" id="KW-1185">Reference proteome</keyword>
<dbReference type="Proteomes" id="UP001159428">
    <property type="component" value="Unassembled WGS sequence"/>
</dbReference>
<reference evidence="8 9" key="1">
    <citation type="submission" date="2022-05" db="EMBL/GenBank/DDBJ databases">
        <authorList>
            <consortium name="Genoscope - CEA"/>
            <person name="William W."/>
        </authorList>
    </citation>
    <scope>NUCLEOTIDE SEQUENCE [LARGE SCALE GENOMIC DNA]</scope>
</reference>
<feature type="compositionally biased region" description="Pro residues" evidence="5">
    <location>
        <begin position="151"/>
        <end position="182"/>
    </location>
</feature>
<feature type="signal peptide" evidence="7">
    <location>
        <begin position="1"/>
        <end position="20"/>
    </location>
</feature>
<keyword evidence="4 6" id="KW-0472">Membrane</keyword>
<evidence type="ECO:0000313" key="8">
    <source>
        <dbReference type="EMBL" id="CAH3161020.1"/>
    </source>
</evidence>
<proteinExistence type="predicted"/>
<dbReference type="AlphaFoldDB" id="A0AAU9XXR6"/>
<sequence length="204" mass="22292">MASKKLLCFLFVHIFALGSANYCSDCSLSESCCSDKVCRQRCFHCSYDYQCGTKEQCCDNKCISICSSHCGWSGGAIAGAIIGTIIFFAIIMSIVSYCCCASCPYYRYRTPDNVVVTDQQARQEIVATHTHETALRVDLPPLVYSIQPPPAGYNPPPQGFNQPPPPYSSYPPPPNQYPPPPGQAQAAPIPAAINSGQPNKFYEK</sequence>
<protein>
    <recommendedName>
        <fullName evidence="10">Protein shisa-5-like</fullName>
    </recommendedName>
</protein>
<evidence type="ECO:0008006" key="10">
    <source>
        <dbReference type="Google" id="ProtNLM"/>
    </source>
</evidence>